<dbReference type="GO" id="GO:0055085">
    <property type="term" value="P:transmembrane transport"/>
    <property type="evidence" value="ECO:0007669"/>
    <property type="project" value="InterPro"/>
</dbReference>
<keyword evidence="10" id="KW-1185">Reference proteome</keyword>
<comment type="similarity">
    <text evidence="7">Belongs to the binding-protein-dependent transport system permease family.</text>
</comment>
<evidence type="ECO:0000313" key="9">
    <source>
        <dbReference type="EMBL" id="GKX27691.1"/>
    </source>
</evidence>
<proteinExistence type="inferred from homology"/>
<keyword evidence="5 7" id="KW-1133">Transmembrane helix</keyword>
<dbReference type="CDD" id="cd06261">
    <property type="entry name" value="TM_PBP2"/>
    <property type="match status" value="1"/>
</dbReference>
<evidence type="ECO:0000313" key="10">
    <source>
        <dbReference type="Proteomes" id="UP001144256"/>
    </source>
</evidence>
<feature type="transmembrane region" description="Helical" evidence="7">
    <location>
        <begin position="107"/>
        <end position="127"/>
    </location>
</feature>
<feature type="transmembrane region" description="Helical" evidence="7">
    <location>
        <begin position="12"/>
        <end position="30"/>
    </location>
</feature>
<dbReference type="PANTHER" id="PTHR43744">
    <property type="entry name" value="ABC TRANSPORTER PERMEASE PROTEIN MG189-RELATED-RELATED"/>
    <property type="match status" value="1"/>
</dbReference>
<gene>
    <name evidence="9" type="ORF">SH1V18_01710</name>
</gene>
<dbReference type="PANTHER" id="PTHR43744:SF12">
    <property type="entry name" value="ABC TRANSPORTER PERMEASE PROTEIN MG189-RELATED"/>
    <property type="match status" value="1"/>
</dbReference>
<evidence type="ECO:0000259" key="8">
    <source>
        <dbReference type="PROSITE" id="PS50928"/>
    </source>
</evidence>
<reference evidence="9" key="1">
    <citation type="submission" date="2022-06" db="EMBL/GenBank/DDBJ databases">
        <title>Vallitalea longa sp. nov., an anaerobic bacterium isolated from marine sediment.</title>
        <authorList>
            <person name="Hirano S."/>
            <person name="Terahara T."/>
            <person name="Mori K."/>
            <person name="Hamada M."/>
            <person name="Matsumoto R."/>
            <person name="Kobayashi T."/>
        </authorList>
    </citation>
    <scope>NUCLEOTIDE SEQUENCE</scope>
    <source>
        <strain evidence="9">SH18-1</strain>
    </source>
</reference>
<feature type="transmembrane region" description="Helical" evidence="7">
    <location>
        <begin position="194"/>
        <end position="217"/>
    </location>
</feature>
<evidence type="ECO:0000256" key="2">
    <source>
        <dbReference type="ARBA" id="ARBA00022448"/>
    </source>
</evidence>
<dbReference type="SUPFAM" id="SSF161098">
    <property type="entry name" value="MetI-like"/>
    <property type="match status" value="1"/>
</dbReference>
<comment type="caution">
    <text evidence="9">The sequence shown here is derived from an EMBL/GenBank/DDBJ whole genome shotgun (WGS) entry which is preliminary data.</text>
</comment>
<dbReference type="InterPro" id="IPR000515">
    <property type="entry name" value="MetI-like"/>
</dbReference>
<dbReference type="PROSITE" id="PS50928">
    <property type="entry name" value="ABC_TM1"/>
    <property type="match status" value="1"/>
</dbReference>
<keyword evidence="2 7" id="KW-0813">Transport</keyword>
<feature type="transmembrane region" description="Helical" evidence="7">
    <location>
        <begin position="139"/>
        <end position="161"/>
    </location>
</feature>
<evidence type="ECO:0000256" key="4">
    <source>
        <dbReference type="ARBA" id="ARBA00022692"/>
    </source>
</evidence>
<dbReference type="Gene3D" id="1.10.3720.10">
    <property type="entry name" value="MetI-like"/>
    <property type="match status" value="1"/>
</dbReference>
<evidence type="ECO:0000256" key="6">
    <source>
        <dbReference type="ARBA" id="ARBA00023136"/>
    </source>
</evidence>
<protein>
    <submittedName>
        <fullName evidence="9">Sugar ABC transporter permease</fullName>
    </submittedName>
</protein>
<dbReference type="RefSeq" id="WP_281811237.1">
    <property type="nucleotide sequence ID" value="NZ_BRLB01000001.1"/>
</dbReference>
<dbReference type="AlphaFoldDB" id="A0A9W6DCY5"/>
<keyword evidence="3" id="KW-1003">Cell membrane</keyword>
<dbReference type="InterPro" id="IPR035906">
    <property type="entry name" value="MetI-like_sf"/>
</dbReference>
<feature type="transmembrane region" description="Helical" evidence="7">
    <location>
        <begin position="240"/>
        <end position="261"/>
    </location>
</feature>
<comment type="subcellular location">
    <subcellularLocation>
        <location evidence="1 7">Cell membrane</location>
        <topology evidence="1 7">Multi-pass membrane protein</topology>
    </subcellularLocation>
</comment>
<feature type="domain" description="ABC transmembrane type-1" evidence="8">
    <location>
        <begin position="70"/>
        <end position="261"/>
    </location>
</feature>
<evidence type="ECO:0000256" key="3">
    <source>
        <dbReference type="ARBA" id="ARBA00022475"/>
    </source>
</evidence>
<evidence type="ECO:0000256" key="7">
    <source>
        <dbReference type="RuleBase" id="RU363032"/>
    </source>
</evidence>
<name>A0A9W6DCY5_9FIRM</name>
<accession>A0A9W6DCY5</accession>
<sequence length="276" mass="31314">MKRKLLTGIKYLFLLLYALTCLYPFMWMLGTSLKTQQESLLDPISLFPKGGFQWHNYIDVWGKMDFFKYFMNSVIISLGVVIGVVIIYSMVGFALARLNFVGKKVIFFMYISLILVPGITVLIPLYINMTNLGLDNSYLGVILPLINGGAPFAVFLFTNYFKSVPKSLYEAAIIDGCNPFQIYRKIYFPLSMPAIGTIAVMNFIASWNGILWPMIIINNKNMFTLPMAIMYLDQSAFKQWNVLMAGSMFSVIPVIIIFIFLQKFYIQGLTSGSVKG</sequence>
<keyword evidence="6 7" id="KW-0472">Membrane</keyword>
<dbReference type="GO" id="GO:0005886">
    <property type="term" value="C:plasma membrane"/>
    <property type="evidence" value="ECO:0007669"/>
    <property type="project" value="UniProtKB-SubCell"/>
</dbReference>
<keyword evidence="4 7" id="KW-0812">Transmembrane</keyword>
<dbReference type="Pfam" id="PF00528">
    <property type="entry name" value="BPD_transp_1"/>
    <property type="match status" value="1"/>
</dbReference>
<dbReference type="Proteomes" id="UP001144256">
    <property type="component" value="Unassembled WGS sequence"/>
</dbReference>
<feature type="transmembrane region" description="Helical" evidence="7">
    <location>
        <begin position="69"/>
        <end position="95"/>
    </location>
</feature>
<evidence type="ECO:0000256" key="1">
    <source>
        <dbReference type="ARBA" id="ARBA00004651"/>
    </source>
</evidence>
<organism evidence="9 10">
    <name type="scientific">Vallitalea longa</name>
    <dbReference type="NCBI Taxonomy" id="2936439"/>
    <lineage>
        <taxon>Bacteria</taxon>
        <taxon>Bacillati</taxon>
        <taxon>Bacillota</taxon>
        <taxon>Clostridia</taxon>
        <taxon>Lachnospirales</taxon>
        <taxon>Vallitaleaceae</taxon>
        <taxon>Vallitalea</taxon>
    </lineage>
</organism>
<evidence type="ECO:0000256" key="5">
    <source>
        <dbReference type="ARBA" id="ARBA00022989"/>
    </source>
</evidence>
<dbReference type="EMBL" id="BRLB01000001">
    <property type="protein sequence ID" value="GKX27691.1"/>
    <property type="molecule type" value="Genomic_DNA"/>
</dbReference>